<evidence type="ECO:0000313" key="2">
    <source>
        <dbReference type="Proteomes" id="UP000762676"/>
    </source>
</evidence>
<reference evidence="1 2" key="1">
    <citation type="journal article" date="2021" name="Elife">
        <title>Chloroplast acquisition without the gene transfer in kleptoplastic sea slugs, Plakobranchus ocellatus.</title>
        <authorList>
            <person name="Maeda T."/>
            <person name="Takahashi S."/>
            <person name="Yoshida T."/>
            <person name="Shimamura S."/>
            <person name="Takaki Y."/>
            <person name="Nagai Y."/>
            <person name="Toyoda A."/>
            <person name="Suzuki Y."/>
            <person name="Arimoto A."/>
            <person name="Ishii H."/>
            <person name="Satoh N."/>
            <person name="Nishiyama T."/>
            <person name="Hasebe M."/>
            <person name="Maruyama T."/>
            <person name="Minagawa J."/>
            <person name="Obokata J."/>
            <person name="Shigenobu S."/>
        </authorList>
    </citation>
    <scope>NUCLEOTIDE SEQUENCE [LARGE SCALE GENOMIC DNA]</scope>
</reference>
<dbReference type="Proteomes" id="UP000762676">
    <property type="component" value="Unassembled WGS sequence"/>
</dbReference>
<sequence>MSVKINQERAMVRRKQSWQKKTHACAKRKLLTPRSQYSTKTLIAFADVDSILELIDEVLAFTEGASTQIELFFVLLGFVNLNKTKTVNRLKAAVKNQINTLRFIMDRLNSHVIGRSFSHICAMEKQVRVLLQTGVATLEKMFALAPMLQQASKDIETAWVGDVDPSKHMYYK</sequence>
<dbReference type="EMBL" id="BMAT01011507">
    <property type="protein sequence ID" value="GFR74168.1"/>
    <property type="molecule type" value="Genomic_DNA"/>
</dbReference>
<accession>A0AAV4FL61</accession>
<dbReference type="AlphaFoldDB" id="A0AAV4FL61"/>
<evidence type="ECO:0000313" key="1">
    <source>
        <dbReference type="EMBL" id="GFR74168.1"/>
    </source>
</evidence>
<name>A0AAV4FL61_9GAST</name>
<gene>
    <name evidence="1" type="ORF">ElyMa_005749000</name>
</gene>
<keyword evidence="2" id="KW-1185">Reference proteome</keyword>
<proteinExistence type="predicted"/>
<comment type="caution">
    <text evidence="1">The sequence shown here is derived from an EMBL/GenBank/DDBJ whole genome shotgun (WGS) entry which is preliminary data.</text>
</comment>
<organism evidence="1 2">
    <name type="scientific">Elysia marginata</name>
    <dbReference type="NCBI Taxonomy" id="1093978"/>
    <lineage>
        <taxon>Eukaryota</taxon>
        <taxon>Metazoa</taxon>
        <taxon>Spiralia</taxon>
        <taxon>Lophotrochozoa</taxon>
        <taxon>Mollusca</taxon>
        <taxon>Gastropoda</taxon>
        <taxon>Heterobranchia</taxon>
        <taxon>Euthyneura</taxon>
        <taxon>Panpulmonata</taxon>
        <taxon>Sacoglossa</taxon>
        <taxon>Placobranchoidea</taxon>
        <taxon>Plakobranchidae</taxon>
        <taxon>Elysia</taxon>
    </lineage>
</organism>
<protein>
    <submittedName>
        <fullName evidence="1">Uncharacterized protein</fullName>
    </submittedName>
</protein>